<evidence type="ECO:0000256" key="2">
    <source>
        <dbReference type="ARBA" id="ARBA00005466"/>
    </source>
</evidence>
<gene>
    <name evidence="8" type="ORF">THAOC_19257</name>
</gene>
<dbReference type="InterPro" id="IPR016169">
    <property type="entry name" value="FAD-bd_PCMH_sub2"/>
</dbReference>
<keyword evidence="5" id="KW-0560">Oxidoreductase</keyword>
<sequence length="244" mass="26122">MHRLATLLAIGSLPGFLLLPLAEAVVDDGTCLHGTCLPAMPVRDFALLESCLSAAFDRTKLLPRVQGGRQVQKITYPQDGEAYFHARGEESESSYRLPAAVFIAENEEDVKSAVKCATSAGYKISPRGRRHQSQGLSSMDGYVVIDCHLLCDPDSFVLERSNEDWLLPGQKLVGTIKSGSGCTNAVMLAYTHKNFDPTEGALYAIGTCPSVGITGYTTGGGAGDVTPYTGWGADDLLEVDIVLY</sequence>
<dbReference type="InterPro" id="IPR050416">
    <property type="entry name" value="FAD-linked_Oxidoreductase"/>
</dbReference>
<name>K0S664_THAOC</name>
<comment type="caution">
    <text evidence="8">The sequence shown here is derived from an EMBL/GenBank/DDBJ whole genome shotgun (WGS) entry which is preliminary data.</text>
</comment>
<organism evidence="8 9">
    <name type="scientific">Thalassiosira oceanica</name>
    <name type="common">Marine diatom</name>
    <dbReference type="NCBI Taxonomy" id="159749"/>
    <lineage>
        <taxon>Eukaryota</taxon>
        <taxon>Sar</taxon>
        <taxon>Stramenopiles</taxon>
        <taxon>Ochrophyta</taxon>
        <taxon>Bacillariophyta</taxon>
        <taxon>Coscinodiscophyceae</taxon>
        <taxon>Thalassiosirophycidae</taxon>
        <taxon>Thalassiosirales</taxon>
        <taxon>Thalassiosiraceae</taxon>
        <taxon>Thalassiosira</taxon>
    </lineage>
</organism>
<dbReference type="SUPFAM" id="SSF56176">
    <property type="entry name" value="FAD-binding/transporter-associated domain-like"/>
    <property type="match status" value="1"/>
</dbReference>
<evidence type="ECO:0000256" key="6">
    <source>
        <dbReference type="SAM" id="SignalP"/>
    </source>
</evidence>
<dbReference type="Pfam" id="PF01565">
    <property type="entry name" value="FAD_binding_4"/>
    <property type="match status" value="1"/>
</dbReference>
<dbReference type="GO" id="GO:0050660">
    <property type="term" value="F:flavin adenine dinucleotide binding"/>
    <property type="evidence" value="ECO:0007669"/>
    <property type="project" value="InterPro"/>
</dbReference>
<accession>K0S664</accession>
<feature type="non-terminal residue" evidence="8">
    <location>
        <position position="244"/>
    </location>
</feature>
<dbReference type="Proteomes" id="UP000266841">
    <property type="component" value="Unassembled WGS sequence"/>
</dbReference>
<evidence type="ECO:0000256" key="3">
    <source>
        <dbReference type="ARBA" id="ARBA00022630"/>
    </source>
</evidence>
<dbReference type="AlphaFoldDB" id="K0S664"/>
<evidence type="ECO:0000259" key="7">
    <source>
        <dbReference type="Pfam" id="PF01565"/>
    </source>
</evidence>
<evidence type="ECO:0000313" key="8">
    <source>
        <dbReference type="EMBL" id="EJK60399.1"/>
    </source>
</evidence>
<dbReference type="InterPro" id="IPR006094">
    <property type="entry name" value="Oxid_FAD_bind_N"/>
</dbReference>
<protein>
    <recommendedName>
        <fullName evidence="7">FAD linked oxidase N-terminal domain-containing protein</fullName>
    </recommendedName>
</protein>
<reference evidence="8 9" key="1">
    <citation type="journal article" date="2012" name="Genome Biol.">
        <title>Genome and low-iron response of an oceanic diatom adapted to chronic iron limitation.</title>
        <authorList>
            <person name="Lommer M."/>
            <person name="Specht M."/>
            <person name="Roy A.S."/>
            <person name="Kraemer L."/>
            <person name="Andreson R."/>
            <person name="Gutowska M.A."/>
            <person name="Wolf J."/>
            <person name="Bergner S.V."/>
            <person name="Schilhabel M.B."/>
            <person name="Klostermeier U.C."/>
            <person name="Beiko R.G."/>
            <person name="Rosenstiel P."/>
            <person name="Hippler M."/>
            <person name="Laroche J."/>
        </authorList>
    </citation>
    <scope>NUCLEOTIDE SEQUENCE [LARGE SCALE GENOMIC DNA]</scope>
    <source>
        <strain evidence="8 9">CCMP1005</strain>
    </source>
</reference>
<feature type="domain" description="FAD linked oxidase N-terminal" evidence="7">
    <location>
        <begin position="98"/>
        <end position="243"/>
    </location>
</feature>
<dbReference type="PANTHER" id="PTHR42973">
    <property type="entry name" value="BINDING OXIDOREDUCTASE, PUTATIVE (AFU_ORTHOLOGUE AFUA_1G17690)-RELATED"/>
    <property type="match status" value="1"/>
</dbReference>
<evidence type="ECO:0000313" key="9">
    <source>
        <dbReference type="Proteomes" id="UP000266841"/>
    </source>
</evidence>
<evidence type="ECO:0000256" key="5">
    <source>
        <dbReference type="ARBA" id="ARBA00023002"/>
    </source>
</evidence>
<keyword evidence="9" id="KW-1185">Reference proteome</keyword>
<dbReference type="Gene3D" id="3.30.465.10">
    <property type="match status" value="1"/>
</dbReference>
<comment type="similarity">
    <text evidence="2">Belongs to the oxygen-dependent FAD-linked oxidoreductase family.</text>
</comment>
<keyword evidence="3" id="KW-0285">Flavoprotein</keyword>
<keyword evidence="6" id="KW-0732">Signal</keyword>
<keyword evidence="4" id="KW-0274">FAD</keyword>
<dbReference type="GO" id="GO:0016491">
    <property type="term" value="F:oxidoreductase activity"/>
    <property type="evidence" value="ECO:0007669"/>
    <property type="project" value="UniProtKB-KW"/>
</dbReference>
<feature type="chain" id="PRO_5003840840" description="FAD linked oxidase N-terminal domain-containing protein" evidence="6">
    <location>
        <begin position="25"/>
        <end position="244"/>
    </location>
</feature>
<evidence type="ECO:0000256" key="1">
    <source>
        <dbReference type="ARBA" id="ARBA00001974"/>
    </source>
</evidence>
<proteinExistence type="inferred from homology"/>
<dbReference type="EMBL" id="AGNL01021147">
    <property type="protein sequence ID" value="EJK60399.1"/>
    <property type="molecule type" value="Genomic_DNA"/>
</dbReference>
<evidence type="ECO:0000256" key="4">
    <source>
        <dbReference type="ARBA" id="ARBA00022827"/>
    </source>
</evidence>
<comment type="cofactor">
    <cofactor evidence="1">
        <name>FAD</name>
        <dbReference type="ChEBI" id="CHEBI:57692"/>
    </cofactor>
</comment>
<dbReference type="PANTHER" id="PTHR42973:SF39">
    <property type="entry name" value="FAD-BINDING PCMH-TYPE DOMAIN-CONTAINING PROTEIN"/>
    <property type="match status" value="1"/>
</dbReference>
<feature type="signal peptide" evidence="6">
    <location>
        <begin position="1"/>
        <end position="24"/>
    </location>
</feature>
<dbReference type="InterPro" id="IPR036318">
    <property type="entry name" value="FAD-bd_PCMH-like_sf"/>
</dbReference>
<dbReference type="OrthoDB" id="407275at2759"/>